<dbReference type="InterPro" id="IPR047594">
    <property type="entry name" value="MoaC_bact/euk"/>
</dbReference>
<evidence type="ECO:0000259" key="7">
    <source>
        <dbReference type="Pfam" id="PF01967"/>
    </source>
</evidence>
<feature type="binding site" evidence="6">
    <location>
        <begin position="75"/>
        <end position="77"/>
    </location>
    <ligand>
        <name>substrate</name>
    </ligand>
</feature>
<keyword evidence="4 6" id="KW-0501">Molybdenum cofactor biosynthesis</keyword>
<accession>A0ABV0F468</accession>
<protein>
    <recommendedName>
        <fullName evidence="3 6">Cyclic pyranopterin monophosphate synthase</fullName>
        <ecNumber evidence="3 6">4.6.1.17</ecNumber>
    </recommendedName>
    <alternativeName>
        <fullName evidence="6">Molybdenum cofactor biosynthesis protein C</fullName>
    </alternativeName>
</protein>
<name>A0ABV0F468_9ENTE</name>
<organism evidence="8 9">
    <name type="scientific">Enterococcus diestrammenae</name>
    <dbReference type="NCBI Taxonomy" id="1155073"/>
    <lineage>
        <taxon>Bacteria</taxon>
        <taxon>Bacillati</taxon>
        <taxon>Bacillota</taxon>
        <taxon>Bacilli</taxon>
        <taxon>Lactobacillales</taxon>
        <taxon>Enterococcaceae</taxon>
        <taxon>Enterococcus</taxon>
    </lineage>
</organism>
<evidence type="ECO:0000256" key="4">
    <source>
        <dbReference type="ARBA" id="ARBA00023150"/>
    </source>
</evidence>
<comment type="subunit">
    <text evidence="6">Homohexamer; trimer of dimers.</text>
</comment>
<comment type="pathway">
    <text evidence="2 6">Cofactor biosynthesis; molybdopterin biosynthesis.</text>
</comment>
<dbReference type="InterPro" id="IPR050105">
    <property type="entry name" value="MoCo_biosynth_MoaA/MoaC"/>
</dbReference>
<reference evidence="9" key="1">
    <citation type="submission" date="2016-06" db="EMBL/GenBank/DDBJ databases">
        <title>Four novel species of enterococci isolated from chicken manure.</title>
        <authorList>
            <person name="Van Tyne D."/>
        </authorList>
    </citation>
    <scope>NUCLEOTIDE SEQUENCE [LARGE SCALE GENOMIC DNA]</scope>
    <source>
        <strain evidence="9">JM9A</strain>
    </source>
</reference>
<dbReference type="PANTHER" id="PTHR22960:SF29">
    <property type="entry name" value="CYCLIC PYRANOPTERIN MONOPHOSPHATE SYNTHASE"/>
    <property type="match status" value="1"/>
</dbReference>
<dbReference type="InterPro" id="IPR002820">
    <property type="entry name" value="Mopterin_CF_biosynth-C_dom"/>
</dbReference>
<dbReference type="SUPFAM" id="SSF55040">
    <property type="entry name" value="Molybdenum cofactor biosynthesis protein C, MoaC"/>
    <property type="match status" value="1"/>
</dbReference>
<evidence type="ECO:0000256" key="1">
    <source>
        <dbReference type="ARBA" id="ARBA00001637"/>
    </source>
</evidence>
<reference evidence="8 9" key="2">
    <citation type="submission" date="2024-02" db="EMBL/GenBank/DDBJ databases">
        <title>The Genome Sequence of Enterococcus diestrammenae JM9A.</title>
        <authorList>
            <person name="Earl A."/>
            <person name="Manson A."/>
            <person name="Gilmore M."/>
            <person name="Sanders J."/>
            <person name="Shea T."/>
            <person name="Howe W."/>
            <person name="Livny J."/>
            <person name="Cuomo C."/>
            <person name="Neafsey D."/>
            <person name="Birren B."/>
        </authorList>
    </citation>
    <scope>NUCLEOTIDE SEQUENCE [LARGE SCALE GENOMIC DNA]</scope>
    <source>
        <strain evidence="8 9">JM9A</strain>
    </source>
</reference>
<dbReference type="HAMAP" id="MF_01224_B">
    <property type="entry name" value="MoaC_B"/>
    <property type="match status" value="1"/>
</dbReference>
<dbReference type="InterPro" id="IPR023045">
    <property type="entry name" value="MoaC"/>
</dbReference>
<dbReference type="InterPro" id="IPR036522">
    <property type="entry name" value="MoaC_sf"/>
</dbReference>
<evidence type="ECO:0000256" key="6">
    <source>
        <dbReference type="HAMAP-Rule" id="MF_01224"/>
    </source>
</evidence>
<dbReference type="EC" id="4.6.1.17" evidence="3 6"/>
<comment type="similarity">
    <text evidence="6">Belongs to the MoaC family.</text>
</comment>
<comment type="caution">
    <text evidence="8">The sequence shown here is derived from an EMBL/GenBank/DDBJ whole genome shotgun (WGS) entry which is preliminary data.</text>
</comment>
<evidence type="ECO:0000313" key="8">
    <source>
        <dbReference type="EMBL" id="MEO1782853.1"/>
    </source>
</evidence>
<comment type="function">
    <text evidence="6">Catalyzes the conversion of (8S)-3',8-cyclo-7,8-dihydroguanosine 5'-triphosphate to cyclic pyranopterin monophosphate (cPMP).</text>
</comment>
<dbReference type="Pfam" id="PF01967">
    <property type="entry name" value="MoaC"/>
    <property type="match status" value="1"/>
</dbReference>
<feature type="active site" evidence="6">
    <location>
        <position position="127"/>
    </location>
</feature>
<dbReference type="EMBL" id="MAEI02000001">
    <property type="protein sequence ID" value="MEO1782853.1"/>
    <property type="molecule type" value="Genomic_DNA"/>
</dbReference>
<dbReference type="PANTHER" id="PTHR22960">
    <property type="entry name" value="MOLYBDOPTERIN COFACTOR SYNTHESIS PROTEIN A"/>
    <property type="match status" value="1"/>
</dbReference>
<comment type="catalytic activity">
    <reaction evidence="1 6">
        <text>(8S)-3',8-cyclo-7,8-dihydroguanosine 5'-triphosphate = cyclic pyranopterin phosphate + diphosphate</text>
        <dbReference type="Rhea" id="RHEA:49580"/>
        <dbReference type="ChEBI" id="CHEBI:33019"/>
        <dbReference type="ChEBI" id="CHEBI:59648"/>
        <dbReference type="ChEBI" id="CHEBI:131766"/>
        <dbReference type="EC" id="4.6.1.17"/>
    </reaction>
</comment>
<dbReference type="RefSeq" id="WP_161869953.1">
    <property type="nucleotide sequence ID" value="NZ_JAQFAM010000001.1"/>
</dbReference>
<keyword evidence="9" id="KW-1185">Reference proteome</keyword>
<feature type="binding site" evidence="6">
    <location>
        <begin position="112"/>
        <end position="113"/>
    </location>
    <ligand>
        <name>substrate</name>
    </ligand>
</feature>
<dbReference type="Proteomes" id="UP001429357">
    <property type="component" value="Unassembled WGS sequence"/>
</dbReference>
<proteinExistence type="inferred from homology"/>
<evidence type="ECO:0000313" key="9">
    <source>
        <dbReference type="Proteomes" id="UP001429357"/>
    </source>
</evidence>
<sequence>MEELTHFNQQQRAKMVDVTEKDVTFREATAICKVIMAPETLARIHAGQVKKGDVLAVAQTAGIMAAKKTSELIPMCHLLPLNGVDILFTDNHQDTLTISATTKVSGKTGVEMEALCAVQVAALTVYDMCKAMDRGMVISDCHLVEKKGGKSGHFQFQEPNG</sequence>
<dbReference type="NCBIfam" id="NF006870">
    <property type="entry name" value="PRK09364.1"/>
    <property type="match status" value="1"/>
</dbReference>
<gene>
    <name evidence="6" type="primary">moaC</name>
    <name evidence="8" type="ORF">BAU18_002469</name>
</gene>
<evidence type="ECO:0000256" key="3">
    <source>
        <dbReference type="ARBA" id="ARBA00012575"/>
    </source>
</evidence>
<evidence type="ECO:0000256" key="5">
    <source>
        <dbReference type="ARBA" id="ARBA00023239"/>
    </source>
</evidence>
<dbReference type="CDD" id="cd01420">
    <property type="entry name" value="MoaC_PE"/>
    <property type="match status" value="1"/>
</dbReference>
<dbReference type="Gene3D" id="3.30.70.640">
    <property type="entry name" value="Molybdopterin cofactor biosynthesis C (MoaC) domain"/>
    <property type="match status" value="1"/>
</dbReference>
<evidence type="ECO:0000256" key="2">
    <source>
        <dbReference type="ARBA" id="ARBA00005046"/>
    </source>
</evidence>
<feature type="domain" description="Molybdopterin cofactor biosynthesis C (MoaC)" evidence="7">
    <location>
        <begin position="15"/>
        <end position="149"/>
    </location>
</feature>
<dbReference type="NCBIfam" id="TIGR00581">
    <property type="entry name" value="moaC"/>
    <property type="match status" value="1"/>
</dbReference>
<keyword evidence="5 6" id="KW-0456">Lyase</keyword>